<keyword evidence="6" id="KW-1185">Reference proteome</keyword>
<dbReference type="GO" id="GO:0003677">
    <property type="term" value="F:DNA binding"/>
    <property type="evidence" value="ECO:0007669"/>
    <property type="project" value="UniProtKB-KW"/>
</dbReference>
<evidence type="ECO:0000313" key="6">
    <source>
        <dbReference type="Proteomes" id="UP000460318"/>
    </source>
</evidence>
<organism evidence="5 6">
    <name type="scientific">Paenibacillus dendrobii</name>
    <dbReference type="NCBI Taxonomy" id="2691084"/>
    <lineage>
        <taxon>Bacteria</taxon>
        <taxon>Bacillati</taxon>
        <taxon>Bacillota</taxon>
        <taxon>Bacilli</taxon>
        <taxon>Bacillales</taxon>
        <taxon>Paenibacillaceae</taxon>
        <taxon>Paenibacillus</taxon>
    </lineage>
</organism>
<proteinExistence type="inferred from homology"/>
<comment type="similarity">
    <text evidence="1 4">Belongs to the bacterial histone-like protein family.</text>
</comment>
<dbReference type="Proteomes" id="UP000460318">
    <property type="component" value="Unassembled WGS sequence"/>
</dbReference>
<dbReference type="GO" id="GO:0030527">
    <property type="term" value="F:structural constituent of chromatin"/>
    <property type="evidence" value="ECO:0007669"/>
    <property type="project" value="InterPro"/>
</dbReference>
<dbReference type="CDD" id="cd13831">
    <property type="entry name" value="HU"/>
    <property type="match status" value="1"/>
</dbReference>
<dbReference type="AlphaFoldDB" id="A0A7X3IKC0"/>
<gene>
    <name evidence="5" type="ORF">GRF59_15140</name>
</gene>
<dbReference type="SUPFAM" id="SSF47729">
    <property type="entry name" value="IHF-like DNA-binding proteins"/>
    <property type="match status" value="1"/>
</dbReference>
<comment type="caution">
    <text evidence="5">The sequence shown here is derived from an EMBL/GenBank/DDBJ whole genome shotgun (WGS) entry which is preliminary data.</text>
</comment>
<dbReference type="Gene3D" id="4.10.520.10">
    <property type="entry name" value="IHF-like DNA-binding proteins"/>
    <property type="match status" value="1"/>
</dbReference>
<dbReference type="RefSeq" id="WP_160498562.1">
    <property type="nucleotide sequence ID" value="NZ_WUBI01000002.1"/>
</dbReference>
<dbReference type="PANTHER" id="PTHR33175">
    <property type="entry name" value="DNA-BINDING PROTEIN HU"/>
    <property type="match status" value="1"/>
</dbReference>
<keyword evidence="3 5" id="KW-0238">DNA-binding</keyword>
<protein>
    <submittedName>
        <fullName evidence="5">HU family DNA-binding protein</fullName>
    </submittedName>
</protein>
<evidence type="ECO:0000256" key="4">
    <source>
        <dbReference type="RuleBase" id="RU003939"/>
    </source>
</evidence>
<dbReference type="SMART" id="SM00411">
    <property type="entry name" value="BHL"/>
    <property type="match status" value="1"/>
</dbReference>
<keyword evidence="2" id="KW-0226">DNA condensation</keyword>
<evidence type="ECO:0000313" key="5">
    <source>
        <dbReference type="EMBL" id="MWV44956.1"/>
    </source>
</evidence>
<sequence length="107" mass="11779">MNKQDLINNVADNTDYAKKDVENVVIDVFNQIAEALKNGEDVNIAGFGKFESRETKARNGMNPKLFKELKEQGVDEVTAKQQAAVAIAASRKPTFKPAKALKDSVKL</sequence>
<evidence type="ECO:0000256" key="2">
    <source>
        <dbReference type="ARBA" id="ARBA00023067"/>
    </source>
</evidence>
<name>A0A7X3IKC0_9BACL</name>
<dbReference type="InterPro" id="IPR010992">
    <property type="entry name" value="IHF-like_DNA-bd_dom_sf"/>
</dbReference>
<dbReference type="Pfam" id="PF00216">
    <property type="entry name" value="Bac_DNA_binding"/>
    <property type="match status" value="1"/>
</dbReference>
<reference evidence="5 6" key="1">
    <citation type="submission" date="2019-12" db="EMBL/GenBank/DDBJ databases">
        <title>Paenibacillus sp. nov., an endophytic bacterium isolated from the stem of Dendrobium.</title>
        <authorList>
            <person name="Zhao R."/>
        </authorList>
    </citation>
    <scope>NUCLEOTIDE SEQUENCE [LARGE SCALE GENOMIC DNA]</scope>
    <source>
        <strain evidence="5 6">HJL G12</strain>
    </source>
</reference>
<evidence type="ECO:0000256" key="3">
    <source>
        <dbReference type="ARBA" id="ARBA00023125"/>
    </source>
</evidence>
<accession>A0A7X3IKC0</accession>
<dbReference type="GO" id="GO:0030261">
    <property type="term" value="P:chromosome condensation"/>
    <property type="evidence" value="ECO:0007669"/>
    <property type="project" value="UniProtKB-KW"/>
</dbReference>
<dbReference type="InterPro" id="IPR000119">
    <property type="entry name" value="Hist_DNA-bd"/>
</dbReference>
<dbReference type="EMBL" id="WUBI01000002">
    <property type="protein sequence ID" value="MWV44956.1"/>
    <property type="molecule type" value="Genomic_DNA"/>
</dbReference>
<dbReference type="PANTHER" id="PTHR33175:SF3">
    <property type="entry name" value="DNA-BINDING PROTEIN HU-BETA"/>
    <property type="match status" value="1"/>
</dbReference>
<evidence type="ECO:0000256" key="1">
    <source>
        <dbReference type="ARBA" id="ARBA00010529"/>
    </source>
</evidence>